<name>A0A1H0A310_9ACTN</name>
<protein>
    <submittedName>
        <fullName evidence="1">Uncharacterized protein</fullName>
    </submittedName>
</protein>
<evidence type="ECO:0000313" key="2">
    <source>
        <dbReference type="Proteomes" id="UP000199063"/>
    </source>
</evidence>
<dbReference type="EMBL" id="FNHI01000023">
    <property type="protein sequence ID" value="SDN27777.1"/>
    <property type="molecule type" value="Genomic_DNA"/>
</dbReference>
<sequence length="67" mass="7187">MLIPEVEPARLWQLPTVLPTGLIAGWAHCLAGHLRGCATGWSGRWAVLQSWFTGRATSVTGGPMGCR</sequence>
<dbReference type="Proteomes" id="UP000199063">
    <property type="component" value="Unassembled WGS sequence"/>
</dbReference>
<organism evidence="1 2">
    <name type="scientific">Streptomyces wuyuanensis</name>
    <dbReference type="NCBI Taxonomy" id="1196353"/>
    <lineage>
        <taxon>Bacteria</taxon>
        <taxon>Bacillati</taxon>
        <taxon>Actinomycetota</taxon>
        <taxon>Actinomycetes</taxon>
        <taxon>Kitasatosporales</taxon>
        <taxon>Streptomycetaceae</taxon>
        <taxon>Streptomyces</taxon>
    </lineage>
</organism>
<dbReference type="AlphaFoldDB" id="A0A1H0A310"/>
<proteinExistence type="predicted"/>
<gene>
    <name evidence="1" type="ORF">SAMN05444921_12353</name>
</gene>
<accession>A0A1H0A310</accession>
<evidence type="ECO:0000313" key="1">
    <source>
        <dbReference type="EMBL" id="SDN27777.1"/>
    </source>
</evidence>
<reference evidence="2" key="1">
    <citation type="submission" date="2016-10" db="EMBL/GenBank/DDBJ databases">
        <authorList>
            <person name="Varghese N."/>
            <person name="Submissions S."/>
        </authorList>
    </citation>
    <scope>NUCLEOTIDE SEQUENCE [LARGE SCALE GENOMIC DNA]</scope>
    <source>
        <strain evidence="2">CGMCC 4.7042</strain>
    </source>
</reference>
<keyword evidence="2" id="KW-1185">Reference proteome</keyword>